<evidence type="ECO:0000256" key="6">
    <source>
        <dbReference type="ARBA" id="ARBA00023128"/>
    </source>
</evidence>
<dbReference type="OrthoDB" id="67388at2759"/>
<organism evidence="9 10">
    <name type="scientific">Wallemia ichthyophaga (strain EXF-994 / CBS 113033)</name>
    <dbReference type="NCBI Taxonomy" id="1299270"/>
    <lineage>
        <taxon>Eukaryota</taxon>
        <taxon>Fungi</taxon>
        <taxon>Dikarya</taxon>
        <taxon>Basidiomycota</taxon>
        <taxon>Wallemiomycotina</taxon>
        <taxon>Wallemiomycetes</taxon>
        <taxon>Wallemiales</taxon>
        <taxon>Wallemiaceae</taxon>
        <taxon>Wallemia</taxon>
    </lineage>
</organism>
<sequence>MKINKTHANQRASRFIAQRSASIARLGQQPIRAAVGARQYSQKPSAPAPAEKASSIIDSLPGNSLVSKTGSVVLGSGLTAAAISSELYVVNEESLLAIGSLILFAYIAKIAREPYNSWASTQIEKMKSVLNTSRKAHTDAVQSRIDNVGELKDVVNLTKSLFALSKDTANTESKVFELTQQNAVNTEVKSVLDSWVRFESQQREKEQALLSETVINNVNKQISDEKFQKDTVAQAVADIEQLVKEKKI</sequence>
<dbReference type="EMBL" id="KE007227">
    <property type="protein sequence ID" value="EOR02887.1"/>
    <property type="molecule type" value="Genomic_DNA"/>
</dbReference>
<keyword evidence="2 8" id="KW-0138">CF(0)</keyword>
<dbReference type="GeneID" id="20376401"/>
<keyword evidence="3 8" id="KW-0375">Hydrogen ion transport</keyword>
<dbReference type="Gene3D" id="1.20.5.2210">
    <property type="match status" value="1"/>
</dbReference>
<dbReference type="Proteomes" id="UP000014064">
    <property type="component" value="Unassembled WGS sequence"/>
</dbReference>
<dbReference type="PANTHER" id="PTHR12733:SF3">
    <property type="entry name" value="ATP SYNTHASE F(0) COMPLEX SUBUNIT B1, MITOCHONDRIAL"/>
    <property type="match status" value="1"/>
</dbReference>
<dbReference type="eggNOG" id="KOG3976">
    <property type="taxonomic scope" value="Eukaryota"/>
</dbReference>
<comment type="function">
    <text evidence="8">Subunit b, of the mitochondrial membrane ATP synthase complex (F(1)F(0) ATP synthase or Complex V) that produces ATP from ADP in the presence of a proton gradient across the membrane which is generated by electron transport complexes of the respiratory chain. ATP synthase complex consist of a soluble F(1) head domain - the catalytic core - and a membrane F(1) domain - the membrane proton channel. These two domains are linked by a central stalk rotating inside the F(1) region and a stationary peripheral stalk. During catalysis, ATP synthesis in the catalytic domain of F(1) is coupled via a rotary mechanism of the central stalk subunits to proton translocation. In vivo, can only synthesize ATP although its ATP hydrolase activity can be activated artificially in vitro. Part of the complex F(0) domain. Part of the complex F(0) domain and the peripheric stalk, which acts as a stator to hold the catalytic alpha(3)beta(3) subcomplex and subunit a/ATP6 static relative to the rotary elements.</text>
</comment>
<dbReference type="InterPro" id="IPR008688">
    <property type="entry name" value="ATP_synth_Bsub_B/MI25"/>
</dbReference>
<keyword evidence="5 8" id="KW-0406">Ion transport</keyword>
<evidence type="ECO:0000256" key="3">
    <source>
        <dbReference type="ARBA" id="ARBA00022781"/>
    </source>
</evidence>
<dbReference type="GO" id="GO:0005743">
    <property type="term" value="C:mitochondrial inner membrane"/>
    <property type="evidence" value="ECO:0007669"/>
    <property type="project" value="UniProtKB-SubCell"/>
</dbReference>
<evidence type="ECO:0000313" key="10">
    <source>
        <dbReference type="Proteomes" id="UP000014064"/>
    </source>
</evidence>
<evidence type="ECO:0000313" key="9">
    <source>
        <dbReference type="EMBL" id="EOR02887.1"/>
    </source>
</evidence>
<keyword evidence="6 8" id="KW-0496">Mitochondrion</keyword>
<reference evidence="10" key="1">
    <citation type="journal article" date="2013" name="BMC Genomics">
        <title>Genome and transcriptome sequencing of the halophilic fungus Wallemia ichthyophaga: haloadaptations present and absent.</title>
        <authorList>
            <person name="Zajc J."/>
            <person name="Liu Y."/>
            <person name="Dai W."/>
            <person name="Yang Z."/>
            <person name="Hu J."/>
            <person name="Gostincar C."/>
            <person name="Gunde-Cimerman N."/>
        </authorList>
    </citation>
    <scope>NUCLEOTIDE SEQUENCE [LARGE SCALE GENOMIC DNA]</scope>
    <source>
        <strain evidence="10">EXF-994 / CBS 113033</strain>
    </source>
</reference>
<keyword evidence="10" id="KW-1185">Reference proteome</keyword>
<name>R9AL08_WALI9</name>
<dbReference type="GO" id="GO:0046933">
    <property type="term" value="F:proton-transporting ATP synthase activity, rotational mechanism"/>
    <property type="evidence" value="ECO:0007669"/>
    <property type="project" value="TreeGrafter"/>
</dbReference>
<keyword evidence="1 8" id="KW-0813">Transport</keyword>
<comment type="subcellular location">
    <subcellularLocation>
        <location evidence="8">Mitochondrion</location>
    </subcellularLocation>
    <subcellularLocation>
        <location evidence="8">Mitochondrion inner membrane</location>
    </subcellularLocation>
</comment>
<accession>R9AL08</accession>
<comment type="similarity">
    <text evidence="8">Belongs to the eukaryotic ATPase B chain family.</text>
</comment>
<gene>
    <name evidence="9" type="ORF">J056_003449</name>
</gene>
<evidence type="ECO:0000256" key="8">
    <source>
        <dbReference type="RuleBase" id="RU368017"/>
    </source>
</evidence>
<evidence type="ECO:0000256" key="4">
    <source>
        <dbReference type="ARBA" id="ARBA00022792"/>
    </source>
</evidence>
<dbReference type="PANTHER" id="PTHR12733">
    <property type="entry name" value="MITOCHONDRIAL ATP SYNTHASE B CHAIN"/>
    <property type="match status" value="1"/>
</dbReference>
<dbReference type="RefSeq" id="XP_009266947.1">
    <property type="nucleotide sequence ID" value="XM_009268672.1"/>
</dbReference>
<evidence type="ECO:0000256" key="5">
    <source>
        <dbReference type="ARBA" id="ARBA00023065"/>
    </source>
</evidence>
<dbReference type="STRING" id="1299270.R9AL08"/>
<keyword evidence="4 8" id="KW-0999">Mitochondrion inner membrane</keyword>
<evidence type="ECO:0000256" key="1">
    <source>
        <dbReference type="ARBA" id="ARBA00022448"/>
    </source>
</evidence>
<protein>
    <recommendedName>
        <fullName evidence="8">ATP synthase subunit 4</fullName>
    </recommendedName>
</protein>
<keyword evidence="7 8" id="KW-0472">Membrane</keyword>
<dbReference type="SUPFAM" id="SSF161060">
    <property type="entry name" value="ATP synthase B chain-like"/>
    <property type="match status" value="1"/>
</dbReference>
<dbReference type="HOGENOM" id="CLU_077208_0_0_1"/>
<comment type="subunit">
    <text evidence="8">F-type ATPases have 2 components, CF(1) - the catalytic core - and CF(0) - the membrane proton channel. In yeast, the dimeric form of ATP synthase consists of 17 polypeptides: alpha, beta, gamma, delta, epsilon, 4 (B), 5 (OSCP), 6 (A), 8, 9 (C), d, E (Tim11), f, g, h, i/j and k.</text>
</comment>
<dbReference type="GO" id="GO:0045259">
    <property type="term" value="C:proton-transporting ATP synthase complex"/>
    <property type="evidence" value="ECO:0007669"/>
    <property type="project" value="UniProtKB-KW"/>
</dbReference>
<dbReference type="InterPro" id="IPR013837">
    <property type="entry name" value="ATP_synth_F0_suB"/>
</dbReference>
<proteinExistence type="inferred from homology"/>
<dbReference type="OMA" id="YTEWADG"/>
<dbReference type="KEGG" id="wic:J056_003449"/>
<dbReference type="FunFam" id="1.20.5.2210:FF:000002">
    <property type="entry name" value="ATP synthase subunit 4 mitochondrial"/>
    <property type="match status" value="1"/>
</dbReference>
<dbReference type="AlphaFoldDB" id="R9AL08"/>
<evidence type="ECO:0000256" key="7">
    <source>
        <dbReference type="ARBA" id="ARBA00023136"/>
    </source>
</evidence>
<dbReference type="Pfam" id="PF05405">
    <property type="entry name" value="Mt_ATP-synt_B"/>
    <property type="match status" value="1"/>
</dbReference>
<evidence type="ECO:0000256" key="2">
    <source>
        <dbReference type="ARBA" id="ARBA00022547"/>
    </source>
</evidence>